<keyword evidence="3" id="KW-1185">Reference proteome</keyword>
<organism evidence="2 3">
    <name type="scientific">Actinomadura gamaensis</name>
    <dbReference type="NCBI Taxonomy" id="1763541"/>
    <lineage>
        <taxon>Bacteria</taxon>
        <taxon>Bacillati</taxon>
        <taxon>Actinomycetota</taxon>
        <taxon>Actinomycetes</taxon>
        <taxon>Streptosporangiales</taxon>
        <taxon>Thermomonosporaceae</taxon>
        <taxon>Actinomadura</taxon>
    </lineage>
</organism>
<dbReference type="RefSeq" id="WP_378261032.1">
    <property type="nucleotide sequence ID" value="NZ_JBHSIT010000010.1"/>
</dbReference>
<keyword evidence="1" id="KW-0732">Signal</keyword>
<proteinExistence type="predicted"/>
<dbReference type="SUPFAM" id="SSF51004">
    <property type="entry name" value="C-terminal (heme d1) domain of cytochrome cd1-nitrite reductase"/>
    <property type="match status" value="1"/>
</dbReference>
<sequence length="389" mass="40161">MGTRTKVAVVTAGAVTTAAAVSAALLWTGGGGHGAAAPVRLDAGSSGPASRAVIAGRYVMPSGGESSASFAGLAAAHGRVWMSGTEGPIGKAGSPTGFVLRYENGRLTRLKPPLTPGHSDGGAVAAAGDRAWILASDRKAGPLLATDGRGWHWDARPARGGLRPYTVAAIGDRDVWIAASESPSSGDSKDVTALLHYNGGDWRRTDKGVGGDSRLNLFDLTARASNDVWVAGERSTSTGKLDAEPYLAHWDGRAWKAHTAIPVRLGFVRAVAPLSGTNVWAVGGVGCACSSDAGPLVLHYDGRTWRKTSTSGLSLALQAVVPDGRGGLWGVESDGRVLRFNGRHWKAVALPEGAEASALSRDASTGRVYAAAAQPMRNDKVTGFLLELR</sequence>
<feature type="signal peptide" evidence="1">
    <location>
        <begin position="1"/>
        <end position="23"/>
    </location>
</feature>
<dbReference type="EMBL" id="JBHSIT010000010">
    <property type="protein sequence ID" value="MFC4911778.1"/>
    <property type="molecule type" value="Genomic_DNA"/>
</dbReference>
<gene>
    <name evidence="2" type="ORF">ACFPCY_31045</name>
</gene>
<evidence type="ECO:0000256" key="1">
    <source>
        <dbReference type="SAM" id="SignalP"/>
    </source>
</evidence>
<comment type="caution">
    <text evidence="2">The sequence shown here is derived from an EMBL/GenBank/DDBJ whole genome shotgun (WGS) entry which is preliminary data.</text>
</comment>
<feature type="chain" id="PRO_5045927834" evidence="1">
    <location>
        <begin position="24"/>
        <end position="389"/>
    </location>
</feature>
<reference evidence="3" key="1">
    <citation type="journal article" date="2019" name="Int. J. Syst. Evol. Microbiol.">
        <title>The Global Catalogue of Microorganisms (GCM) 10K type strain sequencing project: providing services to taxonomists for standard genome sequencing and annotation.</title>
        <authorList>
            <consortium name="The Broad Institute Genomics Platform"/>
            <consortium name="The Broad Institute Genome Sequencing Center for Infectious Disease"/>
            <person name="Wu L."/>
            <person name="Ma J."/>
        </authorList>
    </citation>
    <scope>NUCLEOTIDE SEQUENCE [LARGE SCALE GENOMIC DNA]</scope>
    <source>
        <strain evidence="3">KLKA75</strain>
    </source>
</reference>
<dbReference type="InterPro" id="IPR011048">
    <property type="entry name" value="Haem_d1_sf"/>
</dbReference>
<accession>A0ABV9U5K9</accession>
<dbReference type="Proteomes" id="UP001595872">
    <property type="component" value="Unassembled WGS sequence"/>
</dbReference>
<evidence type="ECO:0000313" key="2">
    <source>
        <dbReference type="EMBL" id="MFC4911778.1"/>
    </source>
</evidence>
<protein>
    <submittedName>
        <fullName evidence="2">Uncharacterized protein</fullName>
    </submittedName>
</protein>
<evidence type="ECO:0000313" key="3">
    <source>
        <dbReference type="Proteomes" id="UP001595872"/>
    </source>
</evidence>
<name>A0ABV9U5K9_9ACTN</name>